<dbReference type="PANTHER" id="PTHR30469:SF15">
    <property type="entry name" value="HLYD FAMILY OF SECRETION PROTEINS"/>
    <property type="match status" value="1"/>
</dbReference>
<evidence type="ECO:0000256" key="1">
    <source>
        <dbReference type="ARBA" id="ARBA00009477"/>
    </source>
</evidence>
<dbReference type="InterPro" id="IPR006143">
    <property type="entry name" value="RND_pump_MFP"/>
</dbReference>
<evidence type="ECO:0000256" key="2">
    <source>
        <dbReference type="SAM" id="SignalP"/>
    </source>
</evidence>
<keyword evidence="2" id="KW-0732">Signal</keyword>
<comment type="similarity">
    <text evidence="1">Belongs to the membrane fusion protein (MFP) (TC 8.A.1) family.</text>
</comment>
<evidence type="ECO:0000313" key="4">
    <source>
        <dbReference type="EMBL" id="GAC17804.1"/>
    </source>
</evidence>
<dbReference type="OrthoDB" id="9806939at2"/>
<reference evidence="4 5" key="1">
    <citation type="journal article" date="2017" name="Antonie Van Leeuwenhoek">
        <title>Rhizobium rhizosphaerae sp. nov., a novel species isolated from rice rhizosphere.</title>
        <authorList>
            <person name="Zhao J.J."/>
            <person name="Zhang J."/>
            <person name="Zhang R.J."/>
            <person name="Zhang C.W."/>
            <person name="Yin H.Q."/>
            <person name="Zhang X.X."/>
        </authorList>
    </citation>
    <scope>NUCLEOTIDE SEQUENCE [LARGE SCALE GENOMIC DNA]</scope>
    <source>
        <strain evidence="4 5">BSs20135</strain>
    </source>
</reference>
<dbReference type="NCBIfam" id="TIGR01730">
    <property type="entry name" value="RND_mfp"/>
    <property type="match status" value="1"/>
</dbReference>
<protein>
    <submittedName>
        <fullName evidence="4">Efflux system, membrane fusion protein</fullName>
    </submittedName>
</protein>
<dbReference type="Gene3D" id="1.10.287.470">
    <property type="entry name" value="Helix hairpin bin"/>
    <property type="match status" value="1"/>
</dbReference>
<keyword evidence="5" id="KW-1185">Reference proteome</keyword>
<feature type="chain" id="PRO_5003896521" evidence="2">
    <location>
        <begin position="19"/>
        <end position="248"/>
    </location>
</feature>
<gene>
    <name evidence="4" type="ORF">GARC_0823</name>
</gene>
<dbReference type="GO" id="GO:1990281">
    <property type="term" value="C:efflux pump complex"/>
    <property type="evidence" value="ECO:0007669"/>
    <property type="project" value="TreeGrafter"/>
</dbReference>
<proteinExistence type="inferred from homology"/>
<dbReference type="PANTHER" id="PTHR30469">
    <property type="entry name" value="MULTIDRUG RESISTANCE PROTEIN MDTA"/>
    <property type="match status" value="1"/>
</dbReference>
<feature type="domain" description="CzcB-like barrel-sandwich hybrid" evidence="3">
    <location>
        <begin position="38"/>
        <end position="150"/>
    </location>
</feature>
<dbReference type="Pfam" id="PF25973">
    <property type="entry name" value="BSH_CzcB"/>
    <property type="match status" value="1"/>
</dbReference>
<dbReference type="eggNOG" id="COG0845">
    <property type="taxonomic scope" value="Bacteria"/>
</dbReference>
<sequence length="248" mass="27775">MKKIIMLALVLCITKVQAKEIYATFTVHAKQGASLAFNYSGIVEELHVDIMSVVKKGQILATLANDDLVATNNASKVTLKYAILDHERHKDLYKKKLIDKALLDKYAMAHEAIDAKIALENAIYNKTILRAPFDGVISKRMIELGDVVSGQMIKTAFNLQSEHARILVVEFDQKYNSDVKIGDTFLYKVDGDEKQYESKIYRIYPEANNDNRKISLQVTANDLKVGLFGEGKIITSGDNNNSVTESQE</sequence>
<dbReference type="STRING" id="493475.GARC_0823"/>
<dbReference type="SUPFAM" id="SSF111369">
    <property type="entry name" value="HlyD-like secretion proteins"/>
    <property type="match status" value="1"/>
</dbReference>
<dbReference type="InterPro" id="IPR058647">
    <property type="entry name" value="BSH_CzcB-like"/>
</dbReference>
<dbReference type="GO" id="GO:0015562">
    <property type="term" value="F:efflux transmembrane transporter activity"/>
    <property type="evidence" value="ECO:0007669"/>
    <property type="project" value="TreeGrafter"/>
</dbReference>
<accession>K6XB31</accession>
<dbReference type="AlphaFoldDB" id="K6XB31"/>
<comment type="caution">
    <text evidence="4">The sequence shown here is derived from an EMBL/GenBank/DDBJ whole genome shotgun (WGS) entry which is preliminary data.</text>
</comment>
<dbReference type="Proteomes" id="UP000006327">
    <property type="component" value="Unassembled WGS sequence"/>
</dbReference>
<dbReference type="RefSeq" id="WP_007616977.1">
    <property type="nucleotide sequence ID" value="NZ_BAEO01000010.1"/>
</dbReference>
<evidence type="ECO:0000313" key="5">
    <source>
        <dbReference type="Proteomes" id="UP000006327"/>
    </source>
</evidence>
<name>K6XB31_9ALTE</name>
<dbReference type="EMBL" id="BAEO01000010">
    <property type="protein sequence ID" value="GAC17804.1"/>
    <property type="molecule type" value="Genomic_DNA"/>
</dbReference>
<evidence type="ECO:0000259" key="3">
    <source>
        <dbReference type="Pfam" id="PF25973"/>
    </source>
</evidence>
<feature type="signal peptide" evidence="2">
    <location>
        <begin position="1"/>
        <end position="18"/>
    </location>
</feature>
<dbReference type="Gene3D" id="2.40.50.100">
    <property type="match status" value="1"/>
</dbReference>
<dbReference type="Gene3D" id="2.40.30.170">
    <property type="match status" value="1"/>
</dbReference>
<organism evidence="4 5">
    <name type="scientific">Paraglaciecola arctica BSs20135</name>
    <dbReference type="NCBI Taxonomy" id="493475"/>
    <lineage>
        <taxon>Bacteria</taxon>
        <taxon>Pseudomonadati</taxon>
        <taxon>Pseudomonadota</taxon>
        <taxon>Gammaproteobacteria</taxon>
        <taxon>Alteromonadales</taxon>
        <taxon>Alteromonadaceae</taxon>
        <taxon>Paraglaciecola</taxon>
    </lineage>
</organism>